<evidence type="ECO:0000313" key="2">
    <source>
        <dbReference type="Proteomes" id="UP001596414"/>
    </source>
</evidence>
<name>A0ABD5X4L1_9EURY</name>
<dbReference type="Proteomes" id="UP001596414">
    <property type="component" value="Unassembled WGS sequence"/>
</dbReference>
<organism evidence="1 2">
    <name type="scientific">Halovenus rubra</name>
    <dbReference type="NCBI Taxonomy" id="869890"/>
    <lineage>
        <taxon>Archaea</taxon>
        <taxon>Methanobacteriati</taxon>
        <taxon>Methanobacteriota</taxon>
        <taxon>Stenosarchaea group</taxon>
        <taxon>Halobacteria</taxon>
        <taxon>Halobacteriales</taxon>
        <taxon>Haloarculaceae</taxon>
        <taxon>Halovenus</taxon>
    </lineage>
</organism>
<sequence>MKVFAFDRDYTVDVSPHPEQTVVPLGWVTHLAQETEHEVWAIGNQDLKAEADIPGIQELIRQLDNEWYEKIGDRADEEWFDEWPTRKERLRMLEEQFPRASEYIVIDDADLSDIDRWTHYFAWDFVKAVESDTIDTNFPGR</sequence>
<evidence type="ECO:0000313" key="1">
    <source>
        <dbReference type="EMBL" id="MFC7124534.1"/>
    </source>
</evidence>
<accession>A0ABD5X4L1</accession>
<dbReference type="AlphaFoldDB" id="A0ABD5X4L1"/>
<protein>
    <submittedName>
        <fullName evidence="1">Adaptin protein</fullName>
    </submittedName>
</protein>
<dbReference type="EMBL" id="JBHSZQ010000001">
    <property type="protein sequence ID" value="MFC7124534.1"/>
    <property type="molecule type" value="Genomic_DNA"/>
</dbReference>
<proteinExistence type="predicted"/>
<dbReference type="RefSeq" id="WP_267637753.1">
    <property type="nucleotide sequence ID" value="NZ_JAODIY010000010.1"/>
</dbReference>
<comment type="caution">
    <text evidence="1">The sequence shown here is derived from an EMBL/GenBank/DDBJ whole genome shotgun (WGS) entry which is preliminary data.</text>
</comment>
<gene>
    <name evidence="1" type="ORF">ACFQJ7_00555</name>
</gene>
<reference evidence="1 2" key="1">
    <citation type="journal article" date="2014" name="Int. J. Syst. Evol. Microbiol.">
        <title>Complete genome sequence of Corynebacterium casei LMG S-19264T (=DSM 44701T), isolated from a smear-ripened cheese.</title>
        <authorList>
            <consortium name="US DOE Joint Genome Institute (JGI-PGF)"/>
            <person name="Walter F."/>
            <person name="Albersmeier A."/>
            <person name="Kalinowski J."/>
            <person name="Ruckert C."/>
        </authorList>
    </citation>
    <scope>NUCLEOTIDE SEQUENCE [LARGE SCALE GENOMIC DNA]</scope>
    <source>
        <strain evidence="1 2">CGMCC 4.7215</strain>
    </source>
</reference>